<protein>
    <submittedName>
        <fullName evidence="5">Galactonate dehydratase</fullName>
    </submittedName>
</protein>
<dbReference type="GO" id="GO:0016829">
    <property type="term" value="F:lyase activity"/>
    <property type="evidence" value="ECO:0007669"/>
    <property type="project" value="UniProtKB-KW"/>
</dbReference>
<evidence type="ECO:0000313" key="6">
    <source>
        <dbReference type="Proteomes" id="UP000480303"/>
    </source>
</evidence>
<keyword evidence="3" id="KW-0456">Lyase</keyword>
<organism evidence="5 6">
    <name type="scientific">Pseudolactococcus hodotermopsidis</name>
    <dbReference type="NCBI Taxonomy" id="2709157"/>
    <lineage>
        <taxon>Bacteria</taxon>
        <taxon>Bacillati</taxon>
        <taxon>Bacillota</taxon>
        <taxon>Bacilli</taxon>
        <taxon>Lactobacillales</taxon>
        <taxon>Streptococcaceae</taxon>
        <taxon>Pseudolactococcus</taxon>
    </lineage>
</organism>
<sequence length="397" mass="44016">MKITSVDVMALEQDPDSKNRPIICRVNTDEGIYGYGEAAIAIGTGANAAYELIKDLAPMIIGRDPFDNEVIWEKLFKSSFWAQGNGAIELSAISAIDIALWDIKGKALNLPLYKLLGGKQRESLRCYASQIQFGWATETFNPLKAPSGAPEFYAQAARKAVDQGYTAVKANFMRFDENGDMLSHEAATGYLSKKMMTLVEERMKAVRDEVGYDIDLIVENHAMTDAATGLQIAKLCEKYDVMFLEEPTMPLNPKVFEKIQHQTSVPLATGERSYTRWGFQPFIDNQSLTVIQPDIGNCGGLTEAKKICDMAHIYDLSVQMHVCSSPLSVAISLHLETAIPNFMIHEHHITNTTPFNIAQCRYDYQPVDGYITAPDLPGIGQEISDEALSKARIETIS</sequence>
<accession>A0A6A0BFP3</accession>
<evidence type="ECO:0000259" key="4">
    <source>
        <dbReference type="SMART" id="SM00922"/>
    </source>
</evidence>
<keyword evidence="2" id="KW-0460">Magnesium</keyword>
<keyword evidence="6" id="KW-1185">Reference proteome</keyword>
<dbReference type="SUPFAM" id="SSF54826">
    <property type="entry name" value="Enolase N-terminal domain-like"/>
    <property type="match status" value="1"/>
</dbReference>
<dbReference type="GO" id="GO:0009063">
    <property type="term" value="P:amino acid catabolic process"/>
    <property type="evidence" value="ECO:0007669"/>
    <property type="project" value="InterPro"/>
</dbReference>
<comment type="caution">
    <text evidence="5">The sequence shown here is derived from an EMBL/GenBank/DDBJ whole genome shotgun (WGS) entry which is preliminary data.</text>
</comment>
<evidence type="ECO:0000256" key="2">
    <source>
        <dbReference type="ARBA" id="ARBA00022842"/>
    </source>
</evidence>
<dbReference type="GO" id="GO:0046872">
    <property type="term" value="F:metal ion binding"/>
    <property type="evidence" value="ECO:0007669"/>
    <property type="project" value="UniProtKB-KW"/>
</dbReference>
<dbReference type="SFLD" id="SFLDS00001">
    <property type="entry name" value="Enolase"/>
    <property type="match status" value="1"/>
</dbReference>
<reference evidence="5 6" key="1">
    <citation type="submission" date="2020-02" db="EMBL/GenBank/DDBJ databases">
        <title>Draft genome sequence of Lactococcus sp. Hs30E4-3.</title>
        <authorList>
            <person name="Noda S."/>
            <person name="Yuki M."/>
            <person name="Ohkuma M."/>
        </authorList>
    </citation>
    <scope>NUCLEOTIDE SEQUENCE [LARGE SCALE GENOMIC DNA]</scope>
    <source>
        <strain evidence="5 6">Hs30E4-3</strain>
    </source>
</reference>
<dbReference type="SMART" id="SM00922">
    <property type="entry name" value="MR_MLE"/>
    <property type="match status" value="1"/>
</dbReference>
<dbReference type="RefSeq" id="WP_172208877.1">
    <property type="nucleotide sequence ID" value="NZ_BLLI01000033.1"/>
</dbReference>
<evidence type="ECO:0000256" key="3">
    <source>
        <dbReference type="ARBA" id="ARBA00023239"/>
    </source>
</evidence>
<dbReference type="Proteomes" id="UP000480303">
    <property type="component" value="Unassembled WGS sequence"/>
</dbReference>
<feature type="domain" description="Mandelate racemase/muconate lactonizing enzyme C-terminal" evidence="4">
    <location>
        <begin position="150"/>
        <end position="266"/>
    </location>
</feature>
<dbReference type="Pfam" id="PF13378">
    <property type="entry name" value="MR_MLE_C"/>
    <property type="match status" value="1"/>
</dbReference>
<dbReference type="InterPro" id="IPR034593">
    <property type="entry name" value="DgoD-like"/>
</dbReference>
<proteinExistence type="predicted"/>
<dbReference type="SUPFAM" id="SSF51604">
    <property type="entry name" value="Enolase C-terminal domain-like"/>
    <property type="match status" value="1"/>
</dbReference>
<dbReference type="Gene3D" id="3.20.20.120">
    <property type="entry name" value="Enolase-like C-terminal domain"/>
    <property type="match status" value="1"/>
</dbReference>
<name>A0A6A0BFP3_9LACT</name>
<dbReference type="InterPro" id="IPR013341">
    <property type="entry name" value="Mandelate_racemase_N_dom"/>
</dbReference>
<evidence type="ECO:0000313" key="5">
    <source>
        <dbReference type="EMBL" id="GFH42647.1"/>
    </source>
</evidence>
<dbReference type="InterPro" id="IPR029065">
    <property type="entry name" value="Enolase_C-like"/>
</dbReference>
<gene>
    <name evidence="5" type="ORF">Hs30E_11980</name>
</gene>
<dbReference type="InterPro" id="IPR013342">
    <property type="entry name" value="Mandelate_racemase_C"/>
</dbReference>
<dbReference type="InterPro" id="IPR018110">
    <property type="entry name" value="Mandel_Rmase/mucon_lact_enz_CS"/>
</dbReference>
<evidence type="ECO:0000256" key="1">
    <source>
        <dbReference type="ARBA" id="ARBA00022723"/>
    </source>
</evidence>
<keyword evidence="1" id="KW-0479">Metal-binding</keyword>
<dbReference type="InterPro" id="IPR029017">
    <property type="entry name" value="Enolase-like_N"/>
</dbReference>
<dbReference type="AlphaFoldDB" id="A0A6A0BFP3"/>
<dbReference type="PANTHER" id="PTHR48080">
    <property type="entry name" value="D-GALACTONATE DEHYDRATASE-RELATED"/>
    <property type="match status" value="1"/>
</dbReference>
<dbReference type="Gene3D" id="3.30.390.10">
    <property type="entry name" value="Enolase-like, N-terminal domain"/>
    <property type="match status" value="1"/>
</dbReference>
<dbReference type="PANTHER" id="PTHR48080:SF2">
    <property type="entry name" value="D-GALACTONATE DEHYDRATASE"/>
    <property type="match status" value="1"/>
</dbReference>
<dbReference type="SFLD" id="SFLDG00179">
    <property type="entry name" value="mandelate_racemase"/>
    <property type="match status" value="1"/>
</dbReference>
<dbReference type="PROSITE" id="PS00908">
    <property type="entry name" value="MR_MLE_1"/>
    <property type="match status" value="1"/>
</dbReference>
<dbReference type="CDD" id="cd03316">
    <property type="entry name" value="MR_like"/>
    <property type="match status" value="1"/>
</dbReference>
<dbReference type="EMBL" id="BLLI01000033">
    <property type="protein sequence ID" value="GFH42647.1"/>
    <property type="molecule type" value="Genomic_DNA"/>
</dbReference>
<dbReference type="InterPro" id="IPR036849">
    <property type="entry name" value="Enolase-like_C_sf"/>
</dbReference>
<dbReference type="Pfam" id="PF02746">
    <property type="entry name" value="MR_MLE_N"/>
    <property type="match status" value="1"/>
</dbReference>